<sequence length="227" mass="25909">MLSNKDIRKEILKNNLIIHPLNMNHIKGSTINLTASKFAWNISNKKSATCKNKDTIQIPPGKTVCILTEESIAISHKIAGTFHSRVSFVTKGLATYATTLDPEWFGYPLISVTNHSDEKKYIEVGESFVSLILYYLKKPATKGSKESNSLRYDLIKDFEDQKEQKELKELQKQSYRSLLNKAKKDPDYEELYNEKPLSLKRMNLISKHPLISVFIAFILGLLAARVF</sequence>
<reference evidence="5" key="1">
    <citation type="submission" date="2019-01" db="EMBL/GenBank/DDBJ databases">
        <title>Genomic analysis of Salicibibacter sp. NKC3-5.</title>
        <authorList>
            <person name="Oh Y.J."/>
        </authorList>
    </citation>
    <scope>NUCLEOTIDE SEQUENCE [LARGE SCALE GENOMIC DNA]</scope>
    <source>
        <strain evidence="5">NKC3-5</strain>
    </source>
</reference>
<dbReference type="Proteomes" id="UP000319756">
    <property type="component" value="Chromosome"/>
</dbReference>
<dbReference type="InterPro" id="IPR036157">
    <property type="entry name" value="dUTPase-like_sf"/>
</dbReference>
<dbReference type="GO" id="GO:0008829">
    <property type="term" value="F:dCTP deaminase activity"/>
    <property type="evidence" value="ECO:0007669"/>
    <property type="project" value="InterPro"/>
</dbReference>
<dbReference type="InterPro" id="IPR033704">
    <property type="entry name" value="dUTPase_trimeric"/>
</dbReference>
<keyword evidence="3" id="KW-0472">Membrane</keyword>
<dbReference type="OrthoDB" id="2910790at2"/>
<gene>
    <name evidence="4" type="ORF">EPH95_04010</name>
</gene>
<keyword evidence="3" id="KW-0812">Transmembrane</keyword>
<dbReference type="RefSeq" id="WP_142087576.1">
    <property type="nucleotide sequence ID" value="NZ_CP035485.1"/>
</dbReference>
<evidence type="ECO:0000313" key="4">
    <source>
        <dbReference type="EMBL" id="QDI90448.1"/>
    </source>
</evidence>
<proteinExistence type="predicted"/>
<dbReference type="CDD" id="cd07557">
    <property type="entry name" value="trimeric_dUTPase"/>
    <property type="match status" value="1"/>
</dbReference>
<dbReference type="Gene3D" id="2.70.40.10">
    <property type="match status" value="1"/>
</dbReference>
<evidence type="ECO:0000256" key="2">
    <source>
        <dbReference type="ARBA" id="ARBA00023080"/>
    </source>
</evidence>
<evidence type="ECO:0000313" key="5">
    <source>
        <dbReference type="Proteomes" id="UP000319756"/>
    </source>
</evidence>
<accession>A0A514LF15</accession>
<keyword evidence="3" id="KW-1133">Transmembrane helix</keyword>
<keyword evidence="1" id="KW-0378">Hydrolase</keyword>
<keyword evidence="5" id="KW-1185">Reference proteome</keyword>
<dbReference type="Pfam" id="PF22769">
    <property type="entry name" value="DCD"/>
    <property type="match status" value="1"/>
</dbReference>
<dbReference type="GO" id="GO:0006229">
    <property type="term" value="P:dUTP biosynthetic process"/>
    <property type="evidence" value="ECO:0007669"/>
    <property type="project" value="InterPro"/>
</dbReference>
<organism evidence="4 5">
    <name type="scientific">Salicibibacter halophilus</name>
    <dbReference type="NCBI Taxonomy" id="2502791"/>
    <lineage>
        <taxon>Bacteria</taxon>
        <taxon>Bacillati</taxon>
        <taxon>Bacillota</taxon>
        <taxon>Bacilli</taxon>
        <taxon>Bacillales</taxon>
        <taxon>Bacillaceae</taxon>
        <taxon>Salicibibacter</taxon>
    </lineage>
</organism>
<dbReference type="SUPFAM" id="SSF51283">
    <property type="entry name" value="dUTPase-like"/>
    <property type="match status" value="1"/>
</dbReference>
<dbReference type="KEGG" id="sale:EPH95_04010"/>
<dbReference type="InterPro" id="IPR011962">
    <property type="entry name" value="dCTP_deaminase"/>
</dbReference>
<name>A0A514LF15_9BACI</name>
<dbReference type="EMBL" id="CP035485">
    <property type="protein sequence ID" value="QDI90448.1"/>
    <property type="molecule type" value="Genomic_DNA"/>
</dbReference>
<feature type="transmembrane region" description="Helical" evidence="3">
    <location>
        <begin position="209"/>
        <end position="226"/>
    </location>
</feature>
<keyword evidence="2" id="KW-0546">Nucleotide metabolism</keyword>
<evidence type="ECO:0000256" key="3">
    <source>
        <dbReference type="SAM" id="Phobius"/>
    </source>
</evidence>
<evidence type="ECO:0000256" key="1">
    <source>
        <dbReference type="ARBA" id="ARBA00022801"/>
    </source>
</evidence>
<dbReference type="AlphaFoldDB" id="A0A514LF15"/>
<protein>
    <submittedName>
        <fullName evidence="4">Uncharacterized protein</fullName>
    </submittedName>
</protein>